<gene>
    <name evidence="1" type="ORF">METZ01_LOCUS108310</name>
</gene>
<proteinExistence type="predicted"/>
<evidence type="ECO:0000313" key="1">
    <source>
        <dbReference type="EMBL" id="SVA55456.1"/>
    </source>
</evidence>
<protein>
    <submittedName>
        <fullName evidence="1">Uncharacterized protein</fullName>
    </submittedName>
</protein>
<accession>A0A381WSH6</accession>
<sequence length="50" mass="5605">MTIHDVVDKAGRIRTLFDGWSDSINVLVLLEGFTSLDAGCWWNSCVGRYS</sequence>
<organism evidence="1">
    <name type="scientific">marine metagenome</name>
    <dbReference type="NCBI Taxonomy" id="408172"/>
    <lineage>
        <taxon>unclassified sequences</taxon>
        <taxon>metagenomes</taxon>
        <taxon>ecological metagenomes</taxon>
    </lineage>
</organism>
<reference evidence="1" key="1">
    <citation type="submission" date="2018-05" db="EMBL/GenBank/DDBJ databases">
        <authorList>
            <person name="Lanie J.A."/>
            <person name="Ng W.-L."/>
            <person name="Kazmierczak K.M."/>
            <person name="Andrzejewski T.M."/>
            <person name="Davidsen T.M."/>
            <person name="Wayne K.J."/>
            <person name="Tettelin H."/>
            <person name="Glass J.I."/>
            <person name="Rusch D."/>
            <person name="Podicherti R."/>
            <person name="Tsui H.-C.T."/>
            <person name="Winkler M.E."/>
        </authorList>
    </citation>
    <scope>NUCLEOTIDE SEQUENCE</scope>
</reference>
<dbReference type="EMBL" id="UINC01012741">
    <property type="protein sequence ID" value="SVA55456.1"/>
    <property type="molecule type" value="Genomic_DNA"/>
</dbReference>
<name>A0A381WSH6_9ZZZZ</name>
<dbReference type="AlphaFoldDB" id="A0A381WSH6"/>